<evidence type="ECO:0000256" key="1">
    <source>
        <dbReference type="SAM" id="SignalP"/>
    </source>
</evidence>
<evidence type="ECO:0000313" key="3">
    <source>
        <dbReference type="Proteomes" id="UP000501690"/>
    </source>
</evidence>
<accession>A0A4D6LXV7</accession>
<keyword evidence="3" id="KW-1185">Reference proteome</keyword>
<feature type="signal peptide" evidence="1">
    <location>
        <begin position="1"/>
        <end position="17"/>
    </location>
</feature>
<dbReference type="EMBL" id="CP039349">
    <property type="protein sequence ID" value="QCD93340.1"/>
    <property type="molecule type" value="Genomic_DNA"/>
</dbReference>
<evidence type="ECO:0008006" key="4">
    <source>
        <dbReference type="Google" id="ProtNLM"/>
    </source>
</evidence>
<proteinExistence type="predicted"/>
<feature type="chain" id="PRO_5020031819" description="Secreted protein" evidence="1">
    <location>
        <begin position="18"/>
        <end position="118"/>
    </location>
</feature>
<organism evidence="2 3">
    <name type="scientific">Vigna unguiculata</name>
    <name type="common">Cowpea</name>
    <dbReference type="NCBI Taxonomy" id="3917"/>
    <lineage>
        <taxon>Eukaryota</taxon>
        <taxon>Viridiplantae</taxon>
        <taxon>Streptophyta</taxon>
        <taxon>Embryophyta</taxon>
        <taxon>Tracheophyta</taxon>
        <taxon>Spermatophyta</taxon>
        <taxon>Magnoliopsida</taxon>
        <taxon>eudicotyledons</taxon>
        <taxon>Gunneridae</taxon>
        <taxon>Pentapetalae</taxon>
        <taxon>rosids</taxon>
        <taxon>fabids</taxon>
        <taxon>Fabales</taxon>
        <taxon>Fabaceae</taxon>
        <taxon>Papilionoideae</taxon>
        <taxon>50 kb inversion clade</taxon>
        <taxon>NPAAA clade</taxon>
        <taxon>indigoferoid/millettioid clade</taxon>
        <taxon>Phaseoleae</taxon>
        <taxon>Vigna</taxon>
    </lineage>
</organism>
<gene>
    <name evidence="2" type="ORF">DEO72_LG5g1415</name>
</gene>
<evidence type="ECO:0000313" key="2">
    <source>
        <dbReference type="EMBL" id="QCD93340.1"/>
    </source>
</evidence>
<keyword evidence="1" id="KW-0732">Signal</keyword>
<dbReference type="AlphaFoldDB" id="A0A4D6LXV7"/>
<protein>
    <recommendedName>
        <fullName evidence="4">Secreted protein</fullName>
    </recommendedName>
</protein>
<dbReference type="Proteomes" id="UP000501690">
    <property type="component" value="Linkage Group LG5"/>
</dbReference>
<name>A0A4D6LXV7_VIGUN</name>
<reference evidence="2 3" key="1">
    <citation type="submission" date="2019-04" db="EMBL/GenBank/DDBJ databases">
        <title>An improved genome assembly and genetic linkage map for asparagus bean, Vigna unguiculata ssp. sesquipedialis.</title>
        <authorList>
            <person name="Xia Q."/>
            <person name="Zhang R."/>
            <person name="Dong Y."/>
        </authorList>
    </citation>
    <scope>NUCLEOTIDE SEQUENCE [LARGE SCALE GENOMIC DNA]</scope>
    <source>
        <tissue evidence="2">Leaf</tissue>
    </source>
</reference>
<sequence>MMMKALLALWFAFLVDSLRVDGGAVMEARRWLQGGMVQVLHFRIFSRYSGDGGAVMKMVELVGSLNDKVVVVETQLQMVFVKACMAAAMVDGCDDVAIDDGGKNLVKMEARVSDLGEG</sequence>